<dbReference type="AlphaFoldDB" id="A0A562E4T0"/>
<dbReference type="PANTHER" id="PTHR45138">
    <property type="entry name" value="REGULATORY COMPONENTS OF SENSORY TRANSDUCTION SYSTEM"/>
    <property type="match status" value="1"/>
</dbReference>
<dbReference type="Proteomes" id="UP000321583">
    <property type="component" value="Unassembled WGS sequence"/>
</dbReference>
<dbReference type="CDD" id="cd01949">
    <property type="entry name" value="GGDEF"/>
    <property type="match status" value="1"/>
</dbReference>
<dbReference type="PANTHER" id="PTHR45138:SF9">
    <property type="entry name" value="DIGUANYLATE CYCLASE DGCM-RELATED"/>
    <property type="match status" value="1"/>
</dbReference>
<dbReference type="EC" id="2.7.7.65" evidence="2"/>
<dbReference type="GO" id="GO:0043709">
    <property type="term" value="P:cell adhesion involved in single-species biofilm formation"/>
    <property type="evidence" value="ECO:0007669"/>
    <property type="project" value="TreeGrafter"/>
</dbReference>
<dbReference type="SMART" id="SM00267">
    <property type="entry name" value="GGDEF"/>
    <property type="match status" value="1"/>
</dbReference>
<name>A0A562E4T0_9GAMM</name>
<feature type="transmembrane region" description="Helical" evidence="4">
    <location>
        <begin position="152"/>
        <end position="171"/>
    </location>
</feature>
<dbReference type="FunFam" id="3.30.70.270:FF:000001">
    <property type="entry name" value="Diguanylate cyclase domain protein"/>
    <property type="match status" value="1"/>
</dbReference>
<dbReference type="GO" id="GO:1902201">
    <property type="term" value="P:negative regulation of bacterial-type flagellum-dependent cell motility"/>
    <property type="evidence" value="ECO:0007669"/>
    <property type="project" value="TreeGrafter"/>
</dbReference>
<keyword evidence="4" id="KW-0812">Transmembrane</keyword>
<evidence type="ECO:0000313" key="7">
    <source>
        <dbReference type="Proteomes" id="UP000321583"/>
    </source>
</evidence>
<reference evidence="6 7" key="1">
    <citation type="submission" date="2019-07" db="EMBL/GenBank/DDBJ databases">
        <title>Genome sequencing of lignin-degrading bacterial isolates.</title>
        <authorList>
            <person name="Gladden J."/>
        </authorList>
    </citation>
    <scope>NUCLEOTIDE SEQUENCE [LARGE SCALE GENOMIC DNA]</scope>
    <source>
        <strain evidence="6 7">J19</strain>
    </source>
</reference>
<evidence type="ECO:0000256" key="1">
    <source>
        <dbReference type="ARBA" id="ARBA00001946"/>
    </source>
</evidence>
<accession>A0A562E4T0</accession>
<keyword evidence="7" id="KW-1185">Reference proteome</keyword>
<dbReference type="InterPro" id="IPR029787">
    <property type="entry name" value="Nucleotide_cyclase"/>
</dbReference>
<dbReference type="EMBL" id="VLJS01000013">
    <property type="protein sequence ID" value="TWH16830.1"/>
    <property type="molecule type" value="Genomic_DNA"/>
</dbReference>
<dbReference type="GO" id="GO:0005886">
    <property type="term" value="C:plasma membrane"/>
    <property type="evidence" value="ECO:0007669"/>
    <property type="project" value="TreeGrafter"/>
</dbReference>
<proteinExistence type="predicted"/>
<organism evidence="6 7">
    <name type="scientific">Pseudoxanthomonas taiwanensis J19</name>
    <dbReference type="NCBI Taxonomy" id="935569"/>
    <lineage>
        <taxon>Bacteria</taxon>
        <taxon>Pseudomonadati</taxon>
        <taxon>Pseudomonadota</taxon>
        <taxon>Gammaproteobacteria</taxon>
        <taxon>Lysobacterales</taxon>
        <taxon>Lysobacteraceae</taxon>
        <taxon>Pseudoxanthomonas</taxon>
    </lineage>
</organism>
<dbReference type="InterPro" id="IPR043128">
    <property type="entry name" value="Rev_trsase/Diguanyl_cyclase"/>
</dbReference>
<feature type="transmembrane region" description="Helical" evidence="4">
    <location>
        <begin position="119"/>
        <end position="140"/>
    </location>
</feature>
<dbReference type="InterPro" id="IPR000160">
    <property type="entry name" value="GGDEF_dom"/>
</dbReference>
<feature type="transmembrane region" description="Helical" evidence="4">
    <location>
        <begin position="191"/>
        <end position="211"/>
    </location>
</feature>
<dbReference type="NCBIfam" id="TIGR00254">
    <property type="entry name" value="GGDEF"/>
    <property type="match status" value="1"/>
</dbReference>
<evidence type="ECO:0000256" key="2">
    <source>
        <dbReference type="ARBA" id="ARBA00012528"/>
    </source>
</evidence>
<sequence>MVATVLVGMLCVYSLSFAVMFLLIGRRLGSDRMGMDAFAAGNLILGVAYVLQLMESPGWGWMGVVNHCFTLGALVAYCIGGARFFGKRVPLLLPLCAVVLGYAALQAVVHWGLGAVARYALLSAVCSLCFAFMIVALLLGLRSYARNLRGEVVLFVLLIGGILVLNLMKLGKLVDGGLEALDMDARFQMVFYIYMCSLATIMPPSFVWLVLRRLTDQLRGMAARDPLTRLLNRRGLAEALEACFQRPGADARLLMIDVDHFKRINDRHGHQAGDAVLCAVATVLRGAVRPGDLVCRMGGEEFAVVCPGIDAKAAWSLAERIRGTVEAEALGHDPAHQALRCTVTIGISGSFASTAALEQAMQAADAALYRGKKSGRNRIEAA</sequence>
<evidence type="ECO:0000259" key="5">
    <source>
        <dbReference type="PROSITE" id="PS50887"/>
    </source>
</evidence>
<dbReference type="Pfam" id="PF00990">
    <property type="entry name" value="GGDEF"/>
    <property type="match status" value="1"/>
</dbReference>
<dbReference type="Gene3D" id="3.30.70.270">
    <property type="match status" value="1"/>
</dbReference>
<feature type="transmembrane region" description="Helical" evidence="4">
    <location>
        <begin position="91"/>
        <end position="113"/>
    </location>
</feature>
<feature type="transmembrane region" description="Helical" evidence="4">
    <location>
        <begin position="37"/>
        <end position="54"/>
    </location>
</feature>
<protein>
    <recommendedName>
        <fullName evidence="2">diguanylate cyclase</fullName>
        <ecNumber evidence="2">2.7.7.65</ecNumber>
    </recommendedName>
</protein>
<evidence type="ECO:0000313" key="6">
    <source>
        <dbReference type="EMBL" id="TWH16830.1"/>
    </source>
</evidence>
<dbReference type="InterPro" id="IPR050469">
    <property type="entry name" value="Diguanylate_Cyclase"/>
</dbReference>
<keyword evidence="4" id="KW-0472">Membrane</keyword>
<feature type="transmembrane region" description="Helical" evidence="4">
    <location>
        <begin position="6"/>
        <end position="25"/>
    </location>
</feature>
<evidence type="ECO:0000256" key="4">
    <source>
        <dbReference type="SAM" id="Phobius"/>
    </source>
</evidence>
<dbReference type="SUPFAM" id="SSF55073">
    <property type="entry name" value="Nucleotide cyclase"/>
    <property type="match status" value="1"/>
</dbReference>
<dbReference type="RefSeq" id="WP_026010618.1">
    <property type="nucleotide sequence ID" value="NZ_VLJS01000013.1"/>
</dbReference>
<evidence type="ECO:0000256" key="3">
    <source>
        <dbReference type="ARBA" id="ARBA00034247"/>
    </source>
</evidence>
<dbReference type="PROSITE" id="PS50887">
    <property type="entry name" value="GGDEF"/>
    <property type="match status" value="1"/>
</dbReference>
<comment type="caution">
    <text evidence="6">The sequence shown here is derived from an EMBL/GenBank/DDBJ whole genome shotgun (WGS) entry which is preliminary data.</text>
</comment>
<dbReference type="GO" id="GO:0052621">
    <property type="term" value="F:diguanylate cyclase activity"/>
    <property type="evidence" value="ECO:0007669"/>
    <property type="project" value="UniProtKB-EC"/>
</dbReference>
<gene>
    <name evidence="6" type="ORF">L613_001100000190</name>
</gene>
<dbReference type="OrthoDB" id="9803824at2"/>
<comment type="cofactor">
    <cofactor evidence="1">
        <name>Mg(2+)</name>
        <dbReference type="ChEBI" id="CHEBI:18420"/>
    </cofactor>
</comment>
<feature type="transmembrane region" description="Helical" evidence="4">
    <location>
        <begin position="60"/>
        <end position="79"/>
    </location>
</feature>
<comment type="catalytic activity">
    <reaction evidence="3">
        <text>2 GTP = 3',3'-c-di-GMP + 2 diphosphate</text>
        <dbReference type="Rhea" id="RHEA:24898"/>
        <dbReference type="ChEBI" id="CHEBI:33019"/>
        <dbReference type="ChEBI" id="CHEBI:37565"/>
        <dbReference type="ChEBI" id="CHEBI:58805"/>
        <dbReference type="EC" id="2.7.7.65"/>
    </reaction>
</comment>
<feature type="domain" description="GGDEF" evidence="5">
    <location>
        <begin position="249"/>
        <end position="382"/>
    </location>
</feature>
<keyword evidence="4" id="KW-1133">Transmembrane helix</keyword>